<keyword evidence="3" id="KW-0472">Membrane</keyword>
<feature type="transmembrane region" description="Helical" evidence="3">
    <location>
        <begin position="111"/>
        <end position="133"/>
    </location>
</feature>
<evidence type="ECO:0000256" key="3">
    <source>
        <dbReference type="SAM" id="Phobius"/>
    </source>
</evidence>
<reference evidence="4" key="1">
    <citation type="journal article" date="2002" name="J. Mol. Microbiol. Biotechnol.">
        <title>Increasing the efficiency of heterologous promoters in actinomycetes.</title>
        <authorList>
            <person name="Wilkinson C.J."/>
            <person name="Hughes-Thomas Z.A."/>
            <person name="Martin C.J."/>
            <person name="Bohm I."/>
            <person name="Mironenko T."/>
            <person name="Deacon M."/>
            <person name="Wheatcroft M."/>
            <person name="Wirtz G."/>
            <person name="Staunton J."/>
            <person name="Leadlay P.F."/>
        </authorList>
    </citation>
    <scope>NUCLEOTIDE SEQUENCE</scope>
    <source>
        <plasmid evidence="4">2 SCP2*</plasmid>
    </source>
</reference>
<feature type="compositionally biased region" description="Low complexity" evidence="2">
    <location>
        <begin position="361"/>
        <end position="372"/>
    </location>
</feature>
<feature type="transmembrane region" description="Helical" evidence="3">
    <location>
        <begin position="172"/>
        <end position="191"/>
    </location>
</feature>
<feature type="compositionally biased region" description="Low complexity" evidence="2">
    <location>
        <begin position="21"/>
        <end position="52"/>
    </location>
</feature>
<dbReference type="AlphaFoldDB" id="A0A9N8NZS2"/>
<feature type="region of interest" description="Disordered" evidence="2">
    <location>
        <begin position="361"/>
        <end position="469"/>
    </location>
</feature>
<dbReference type="InterPro" id="IPR021235">
    <property type="entry name" value="DUF2637"/>
</dbReference>
<organism evidence="4">
    <name type="scientific">Streptomyces coelicolor</name>
    <dbReference type="NCBI Taxonomy" id="1902"/>
    <lineage>
        <taxon>Bacteria</taxon>
        <taxon>Bacillati</taxon>
        <taxon>Actinomycetota</taxon>
        <taxon>Actinomycetes</taxon>
        <taxon>Kitasatosporales</taxon>
        <taxon>Streptomycetaceae</taxon>
        <taxon>Streptomyces</taxon>
        <taxon>Streptomyces albidoflavus group</taxon>
    </lineage>
</organism>
<proteinExistence type="predicted"/>
<dbReference type="EMBL" id="AJ414671">
    <property type="protein sequence ID" value="CAC93954.1"/>
    <property type="molecule type" value="Genomic_DNA"/>
</dbReference>
<dbReference type="PANTHER" id="PTHR23242:SF9">
    <property type="entry name" value="TRANSCRIPTION FACTOR HOXA13"/>
    <property type="match status" value="1"/>
</dbReference>
<feature type="coiled-coil region" evidence="1">
    <location>
        <begin position="291"/>
        <end position="328"/>
    </location>
</feature>
<keyword evidence="4" id="KW-0614">Plasmid</keyword>
<name>A0A9N8NZS2_STRCH</name>
<evidence type="ECO:0000256" key="2">
    <source>
        <dbReference type="SAM" id="MobiDB-lite"/>
    </source>
</evidence>
<accession>A0A9N8NZS2</accession>
<feature type="compositionally biased region" description="Basic and acidic residues" evidence="2">
    <location>
        <begin position="451"/>
        <end position="465"/>
    </location>
</feature>
<keyword evidence="3" id="KW-1133">Transmembrane helix</keyword>
<protein>
    <recommendedName>
        <fullName evidence="5">DUF2637 domain-containing protein</fullName>
    </recommendedName>
</protein>
<dbReference type="PANTHER" id="PTHR23242">
    <property type="entry name" value="TRANSCRIPTION FACTOR HOXA13"/>
    <property type="match status" value="1"/>
</dbReference>
<dbReference type="Pfam" id="PF10935">
    <property type="entry name" value="DUF2637"/>
    <property type="match status" value="1"/>
</dbReference>
<sequence length="533" mass="56395">MTLTTLPLSKQRPGPTPSSPRPASDAPPTASATTAAASSPAAPAPETTATAPGTGRRWSLPGGLTRAQSATAGAIVLAALALAGIGLYLSFEHVATFAHDRLGFATLGKARLFTVGVDVGILVLIALDLLMAWLRRPIGWVRFPVWLLTGATIVLNAASAAPSAGAWTALDYVATFAHAIVPVLFIAIVEVGKTAVDRVVRPDAHNGPGVPLYRWFLAPAPTFALWRRMKLWAVATYAEAVELDKELRVYRVMLEREYGSVRKAPSDVRLPLTMERYGLTIAEALALPRQAEERAQALREAEEDARLAEEARKQERAAAAEIARLKAAGAVQAARTEVNASTSRAEVQAAAEVAAAERAATAETEAVQSEAAARAEADRAAAEHRAAEARRRAAEADEAAAEARAREAEAALTAAEDEARTAAAEASTEEARARASQAQRDAAEAEQAAAEARHRAAEAERRAVEAEDELTLSPRDRKVRKVARMILAEGAGHPENLPLESVMTACSVSQTTASEYRSAAAQLLAEGYTPEAR</sequence>
<evidence type="ECO:0008006" key="5">
    <source>
        <dbReference type="Google" id="ProtNLM"/>
    </source>
</evidence>
<keyword evidence="1" id="KW-0175">Coiled coil</keyword>
<feature type="transmembrane region" description="Helical" evidence="3">
    <location>
        <begin position="70"/>
        <end position="91"/>
    </location>
</feature>
<feature type="region of interest" description="Disordered" evidence="2">
    <location>
        <begin position="1"/>
        <end position="62"/>
    </location>
</feature>
<evidence type="ECO:0000313" key="4">
    <source>
        <dbReference type="EMBL" id="CAC93954.1"/>
    </source>
</evidence>
<evidence type="ECO:0000256" key="1">
    <source>
        <dbReference type="SAM" id="Coils"/>
    </source>
</evidence>
<dbReference type="OMA" id="IAYEQWL"/>
<geneLocation type="plasmid" evidence="4">
    <name>2 SCP2*</name>
</geneLocation>
<dbReference type="RefSeq" id="WP_011005823.1">
    <property type="nucleotide sequence ID" value="NC_003319.1"/>
</dbReference>
<feature type="transmembrane region" description="Helical" evidence="3">
    <location>
        <begin position="145"/>
        <end position="166"/>
    </location>
</feature>
<feature type="compositionally biased region" description="Basic and acidic residues" evidence="2">
    <location>
        <begin position="373"/>
        <end position="409"/>
    </location>
</feature>
<keyword evidence="3" id="KW-0812">Transmembrane</keyword>
<feature type="compositionally biased region" description="Low complexity" evidence="2">
    <location>
        <begin position="434"/>
        <end position="450"/>
    </location>
</feature>